<dbReference type="GO" id="GO:0032543">
    <property type="term" value="P:mitochondrial translation"/>
    <property type="evidence" value="ECO:0007669"/>
    <property type="project" value="TreeGrafter"/>
</dbReference>
<dbReference type="SUPFAM" id="SSF54189">
    <property type="entry name" value="Ribosomal proteins S24e, L23 and L15e"/>
    <property type="match status" value="1"/>
</dbReference>
<evidence type="ECO:0000256" key="1">
    <source>
        <dbReference type="ARBA" id="ARBA00006700"/>
    </source>
</evidence>
<reference evidence="5 6" key="1">
    <citation type="submission" date="2014-06" db="EMBL/GenBank/DDBJ databases">
        <authorList>
            <person name="Swart Estienne"/>
        </authorList>
    </citation>
    <scope>NUCLEOTIDE SEQUENCE [LARGE SCALE GENOMIC DNA]</scope>
    <source>
        <strain evidence="5 6">130c</strain>
    </source>
</reference>
<comment type="similarity">
    <text evidence="1">Belongs to the universal ribosomal protein uL23 family.</text>
</comment>
<dbReference type="GO" id="GO:0003735">
    <property type="term" value="F:structural constituent of ribosome"/>
    <property type="evidence" value="ECO:0007669"/>
    <property type="project" value="InterPro"/>
</dbReference>
<dbReference type="EMBL" id="CCKQ01015463">
    <property type="protein sequence ID" value="CDW87282.1"/>
    <property type="molecule type" value="Genomic_DNA"/>
</dbReference>
<proteinExistence type="inferred from homology"/>
<dbReference type="PANTHER" id="PTHR12059:SF5">
    <property type="entry name" value="LARGE RIBOSOMAL SUBUNIT PROTEIN UL23M"/>
    <property type="match status" value="1"/>
</dbReference>
<keyword evidence="2 5" id="KW-0689">Ribosomal protein</keyword>
<evidence type="ECO:0000256" key="4">
    <source>
        <dbReference type="ARBA" id="ARBA00039977"/>
    </source>
</evidence>
<evidence type="ECO:0000313" key="6">
    <source>
        <dbReference type="Proteomes" id="UP000039865"/>
    </source>
</evidence>
<dbReference type="InterPro" id="IPR012678">
    <property type="entry name" value="Ribosomal_uL23/eL15/eS24_sf"/>
</dbReference>
<sequence>MYNSRKVRYISSPEFGKIEVPKKTAQSNNIKELAKIQKEKDEWSKYMNPGGFKPTITSHFRKPQNEIDFLNHEMVLIRSPKDCGQEWASFRLSPFLSKPEIKQYLMKVYNLNVKSINTANFMGRIVRDQEKAGYFRKTDKKKAMVKLDFKVDPELQKHI</sequence>
<organism evidence="5 6">
    <name type="scientific">Stylonychia lemnae</name>
    <name type="common">Ciliate</name>
    <dbReference type="NCBI Taxonomy" id="5949"/>
    <lineage>
        <taxon>Eukaryota</taxon>
        <taxon>Sar</taxon>
        <taxon>Alveolata</taxon>
        <taxon>Ciliophora</taxon>
        <taxon>Intramacronucleata</taxon>
        <taxon>Spirotrichea</taxon>
        <taxon>Stichotrichia</taxon>
        <taxon>Sporadotrichida</taxon>
        <taxon>Oxytrichidae</taxon>
        <taxon>Stylonychinae</taxon>
        <taxon>Stylonychia</taxon>
    </lineage>
</organism>
<evidence type="ECO:0000256" key="3">
    <source>
        <dbReference type="ARBA" id="ARBA00023274"/>
    </source>
</evidence>
<dbReference type="InParanoid" id="A0A078B1V7"/>
<keyword evidence="3" id="KW-0687">Ribonucleoprotein</keyword>
<dbReference type="AlphaFoldDB" id="A0A078B1V7"/>
<dbReference type="Pfam" id="PF00276">
    <property type="entry name" value="Ribosomal_L23"/>
    <property type="match status" value="1"/>
</dbReference>
<dbReference type="InterPro" id="IPR012677">
    <property type="entry name" value="Nucleotide-bd_a/b_plait_sf"/>
</dbReference>
<protein>
    <recommendedName>
        <fullName evidence="4">Large ribosomal subunit protein uL23m</fullName>
    </recommendedName>
</protein>
<dbReference type="PANTHER" id="PTHR12059">
    <property type="entry name" value="RIBOSOMAL PROTEIN L23-RELATED"/>
    <property type="match status" value="1"/>
</dbReference>
<evidence type="ECO:0000313" key="5">
    <source>
        <dbReference type="EMBL" id="CDW87282.1"/>
    </source>
</evidence>
<evidence type="ECO:0000256" key="2">
    <source>
        <dbReference type="ARBA" id="ARBA00022980"/>
    </source>
</evidence>
<dbReference type="Proteomes" id="UP000039865">
    <property type="component" value="Unassembled WGS sequence"/>
</dbReference>
<dbReference type="InterPro" id="IPR013025">
    <property type="entry name" value="Ribosomal_uL23-like"/>
</dbReference>
<keyword evidence="6" id="KW-1185">Reference proteome</keyword>
<dbReference type="Gene3D" id="3.30.70.330">
    <property type="match status" value="1"/>
</dbReference>
<accession>A0A078B1V7</accession>
<name>A0A078B1V7_STYLE</name>
<dbReference type="OMA" id="FLNHEMV"/>
<dbReference type="GO" id="GO:0005762">
    <property type="term" value="C:mitochondrial large ribosomal subunit"/>
    <property type="evidence" value="ECO:0007669"/>
    <property type="project" value="TreeGrafter"/>
</dbReference>
<dbReference type="OrthoDB" id="275582at2759"/>
<gene>
    <name evidence="5" type="primary">Contig2441.g2628</name>
    <name evidence="5" type="ORF">STYLEM_16385</name>
</gene>